<reference evidence="4 5" key="1">
    <citation type="submission" date="2023-10" db="EMBL/GenBank/DDBJ databases">
        <title>Rubellicoccus peritrichatus gen. nov., sp. nov., isolated from an algae of coral reef tank.</title>
        <authorList>
            <person name="Luo J."/>
        </authorList>
    </citation>
    <scope>NUCLEOTIDE SEQUENCE [LARGE SCALE GENOMIC DNA]</scope>
    <source>
        <strain evidence="4 5">CR14</strain>
    </source>
</reference>
<dbReference type="PROSITE" id="PS51762">
    <property type="entry name" value="GH16_2"/>
    <property type="match status" value="1"/>
</dbReference>
<gene>
    <name evidence="4" type="ORF">RZN69_11850</name>
</gene>
<dbReference type="PANTHER" id="PTHR10963:SF55">
    <property type="entry name" value="GLYCOSIDE HYDROLASE FAMILY 16 PROTEIN"/>
    <property type="match status" value="1"/>
</dbReference>
<dbReference type="EMBL" id="CP136920">
    <property type="protein sequence ID" value="WOO39308.1"/>
    <property type="molecule type" value="Genomic_DNA"/>
</dbReference>
<accession>A0AAQ3QPQ3</accession>
<evidence type="ECO:0000313" key="4">
    <source>
        <dbReference type="EMBL" id="WOO39308.1"/>
    </source>
</evidence>
<dbReference type="InterPro" id="IPR013320">
    <property type="entry name" value="ConA-like_dom_sf"/>
</dbReference>
<keyword evidence="2" id="KW-0732">Signal</keyword>
<dbReference type="AlphaFoldDB" id="A0AAQ3QPQ3"/>
<dbReference type="Gene3D" id="2.60.120.200">
    <property type="match status" value="1"/>
</dbReference>
<dbReference type="Proteomes" id="UP001304300">
    <property type="component" value="Chromosome"/>
</dbReference>
<evidence type="ECO:0000313" key="5">
    <source>
        <dbReference type="Proteomes" id="UP001304300"/>
    </source>
</evidence>
<dbReference type="RefSeq" id="WP_317831152.1">
    <property type="nucleotide sequence ID" value="NZ_CP136920.1"/>
</dbReference>
<evidence type="ECO:0000259" key="3">
    <source>
        <dbReference type="PROSITE" id="PS51762"/>
    </source>
</evidence>
<evidence type="ECO:0000256" key="2">
    <source>
        <dbReference type="SAM" id="SignalP"/>
    </source>
</evidence>
<evidence type="ECO:0000256" key="1">
    <source>
        <dbReference type="ARBA" id="ARBA00006865"/>
    </source>
</evidence>
<sequence length="530" mass="61150">MNLKFVYALYLSLLFISNAMANEALAPPQKGLILELDASNDQSIEFDDDGKVKVWRDVSGSGNDAIVTSPERPEWIADGFNDEPTIRFSGKEWLELSPLNNDNSRGYSIFVVFQRNEDQVSDVGWQRLISSVDQNNPKDTKAPAFHIGTGKNSNAAEPRIEYDILSNTIQAPITIAANQSNNNERLHGDISEVLIYDHSFLVYEQIDAVLTYLQEKWDIEPIPSGDWTFKGPLPKPLPERINNDYPLSDQDNEGDWERFDPLWDEFNEGKLDTKKWWDHNPYWYGRAPARFLARNVRVHDGMLQLAMSKDPSLPEEDFYNSGTIYKDWVSASVVGKTPVNYGYFEIRAKPMASAGSSAWWFTGSSYDREKNIDQRLEIDVFEIGGKAVDKEYSYNMNLHNFKTRDNPKHFSLGGTWKTPERLIDRFWVFGLEWTPEVINYYVDGVLVRKVDNSVWHGPQRMIFDSETMFDWLGIPEDSHLPSIFEVDYVRSWKNTETEGDWEFRYEIKESSSPTAITRYVRSIDPLKDTD</sequence>
<dbReference type="GO" id="GO:0005975">
    <property type="term" value="P:carbohydrate metabolic process"/>
    <property type="evidence" value="ECO:0007669"/>
    <property type="project" value="InterPro"/>
</dbReference>
<dbReference type="KEGG" id="puo:RZN69_11850"/>
<dbReference type="InterPro" id="IPR000757">
    <property type="entry name" value="Beta-glucanase-like"/>
</dbReference>
<proteinExistence type="inferred from homology"/>
<dbReference type="SUPFAM" id="SSF49899">
    <property type="entry name" value="Concanavalin A-like lectins/glucanases"/>
    <property type="match status" value="1"/>
</dbReference>
<dbReference type="Pfam" id="PF00722">
    <property type="entry name" value="Glyco_hydro_16"/>
    <property type="match status" value="1"/>
</dbReference>
<dbReference type="GO" id="GO:0004553">
    <property type="term" value="F:hydrolase activity, hydrolyzing O-glycosyl compounds"/>
    <property type="evidence" value="ECO:0007669"/>
    <property type="project" value="InterPro"/>
</dbReference>
<keyword evidence="5" id="KW-1185">Reference proteome</keyword>
<protein>
    <submittedName>
        <fullName evidence="4">Family 16 glycosylhydrolase</fullName>
    </submittedName>
</protein>
<comment type="similarity">
    <text evidence="1">Belongs to the glycosyl hydrolase 16 family.</text>
</comment>
<feature type="chain" id="PRO_5042936545" evidence="2">
    <location>
        <begin position="22"/>
        <end position="530"/>
    </location>
</feature>
<dbReference type="InterPro" id="IPR050546">
    <property type="entry name" value="Glycosyl_Hydrlase_16"/>
</dbReference>
<feature type="signal peptide" evidence="2">
    <location>
        <begin position="1"/>
        <end position="21"/>
    </location>
</feature>
<feature type="domain" description="GH16" evidence="3">
    <location>
        <begin position="215"/>
        <end position="497"/>
    </location>
</feature>
<organism evidence="4 5">
    <name type="scientific">Rubellicoccus peritrichatus</name>
    <dbReference type="NCBI Taxonomy" id="3080537"/>
    <lineage>
        <taxon>Bacteria</taxon>
        <taxon>Pseudomonadati</taxon>
        <taxon>Verrucomicrobiota</taxon>
        <taxon>Opitutia</taxon>
        <taxon>Puniceicoccales</taxon>
        <taxon>Cerasicoccaceae</taxon>
        <taxon>Rubellicoccus</taxon>
    </lineage>
</organism>
<dbReference type="PANTHER" id="PTHR10963">
    <property type="entry name" value="GLYCOSYL HYDROLASE-RELATED"/>
    <property type="match status" value="1"/>
</dbReference>
<name>A0AAQ3QPQ3_9BACT</name>